<feature type="coiled-coil region" evidence="9">
    <location>
        <begin position="4"/>
        <end position="42"/>
    </location>
</feature>
<dbReference type="Pfam" id="PF00069">
    <property type="entry name" value="Pkinase"/>
    <property type="match status" value="1"/>
</dbReference>
<evidence type="ECO:0000313" key="11">
    <source>
        <dbReference type="EMBL" id="CAD8646414.1"/>
    </source>
</evidence>
<keyword evidence="4" id="KW-0547">Nucleotide-binding</keyword>
<dbReference type="GO" id="GO:0005524">
    <property type="term" value="F:ATP binding"/>
    <property type="evidence" value="ECO:0007669"/>
    <property type="project" value="UniProtKB-KW"/>
</dbReference>
<dbReference type="Gene3D" id="1.10.510.10">
    <property type="entry name" value="Transferase(Phosphotransferase) domain 1"/>
    <property type="match status" value="1"/>
</dbReference>
<organism evidence="11">
    <name type="scientific">Cryptomonas curvata</name>
    <dbReference type="NCBI Taxonomy" id="233186"/>
    <lineage>
        <taxon>Eukaryota</taxon>
        <taxon>Cryptophyceae</taxon>
        <taxon>Cryptomonadales</taxon>
        <taxon>Cryptomonadaceae</taxon>
        <taxon>Cryptomonas</taxon>
    </lineage>
</organism>
<dbReference type="InterPro" id="IPR000719">
    <property type="entry name" value="Prot_kinase_dom"/>
</dbReference>
<gene>
    <name evidence="11" type="ORF">CCUR1050_LOCUS24099</name>
</gene>
<dbReference type="GO" id="GO:0004674">
    <property type="term" value="F:protein serine/threonine kinase activity"/>
    <property type="evidence" value="ECO:0007669"/>
    <property type="project" value="UniProtKB-KW"/>
</dbReference>
<accession>A0A7S0QQ81</accession>
<comment type="catalytic activity">
    <reaction evidence="7">
        <text>L-threonyl-[protein] + ATP = O-phospho-L-threonyl-[protein] + ADP + H(+)</text>
        <dbReference type="Rhea" id="RHEA:46608"/>
        <dbReference type="Rhea" id="RHEA-COMP:11060"/>
        <dbReference type="Rhea" id="RHEA-COMP:11605"/>
        <dbReference type="ChEBI" id="CHEBI:15378"/>
        <dbReference type="ChEBI" id="CHEBI:30013"/>
        <dbReference type="ChEBI" id="CHEBI:30616"/>
        <dbReference type="ChEBI" id="CHEBI:61977"/>
        <dbReference type="ChEBI" id="CHEBI:456216"/>
        <dbReference type="EC" id="2.7.11.1"/>
    </reaction>
</comment>
<evidence type="ECO:0000256" key="6">
    <source>
        <dbReference type="ARBA" id="ARBA00022840"/>
    </source>
</evidence>
<reference evidence="11" key="1">
    <citation type="submission" date="2021-01" db="EMBL/GenBank/DDBJ databases">
        <authorList>
            <person name="Corre E."/>
            <person name="Pelletier E."/>
            <person name="Niang G."/>
            <person name="Scheremetjew M."/>
            <person name="Finn R."/>
            <person name="Kale V."/>
            <person name="Holt S."/>
            <person name="Cochrane G."/>
            <person name="Meng A."/>
            <person name="Brown T."/>
            <person name="Cohen L."/>
        </authorList>
    </citation>
    <scope>NUCLEOTIDE SEQUENCE</scope>
    <source>
        <strain evidence="11">CCAP979/52</strain>
    </source>
</reference>
<keyword evidence="3" id="KW-0808">Transferase</keyword>
<dbReference type="EMBL" id="HBEZ01043847">
    <property type="protein sequence ID" value="CAD8646414.1"/>
    <property type="molecule type" value="Transcribed_RNA"/>
</dbReference>
<proteinExistence type="predicted"/>
<keyword evidence="9" id="KW-0175">Coiled coil</keyword>
<evidence type="ECO:0000256" key="5">
    <source>
        <dbReference type="ARBA" id="ARBA00022777"/>
    </source>
</evidence>
<name>A0A7S0QQ81_9CRYP</name>
<dbReference type="AlphaFoldDB" id="A0A7S0QQ81"/>
<dbReference type="SMART" id="SM00220">
    <property type="entry name" value="S_TKc"/>
    <property type="match status" value="1"/>
</dbReference>
<evidence type="ECO:0000256" key="1">
    <source>
        <dbReference type="ARBA" id="ARBA00012513"/>
    </source>
</evidence>
<evidence type="ECO:0000256" key="4">
    <source>
        <dbReference type="ARBA" id="ARBA00022741"/>
    </source>
</evidence>
<evidence type="ECO:0000256" key="8">
    <source>
        <dbReference type="ARBA" id="ARBA00048679"/>
    </source>
</evidence>
<dbReference type="InterPro" id="IPR050660">
    <property type="entry name" value="NEK_Ser/Thr_kinase"/>
</dbReference>
<dbReference type="EC" id="2.7.11.1" evidence="1"/>
<sequence>MAEAAHTAELAAELEKKKRKAEVELEAQIAELEMKKRKSEAELAILTAPRVRADLTGAFMNNLVCNIPTGPIAEDDLRKMLSAPIPGEILVEPGYFRLSTAKDILPLVELRPDAKENTMELSLQICKGSRRSPLQGAEEVMASNAGFVTAEIWQSLYMYIPGFNLRSSRNVVDTSGATLERLRPDYLLWVDGALFLKGEHKRVAAELDKAKSELLSKMSAWNDKVLRGLPFLPCYALAGTLIQFCAIFPPTDLSPTPLLKDISDTYDLGNEASRLTVMRISLNMFRVFAFLKAKMTPGPGLFVREPRGDDGGYIEFRADYVLKKCYPCIDNGVYSCLQGDNALPCAVKVICTPKIFDNGMRLLEIRPVCEEKKPRSIAELRCAIRSVLTALAELHSRGFVHRDVRWPNVLKDGSTWRLADFELAGRVGAVVPPAKIATIYLPPELQADGNAGYEPSGDVYCVGVLVRELKGTSGLEYSDEMATWVSRVTCVDPSNRPSANSLLTEASGWLHE</sequence>
<dbReference type="SUPFAM" id="SSF56112">
    <property type="entry name" value="Protein kinase-like (PK-like)"/>
    <property type="match status" value="1"/>
</dbReference>
<evidence type="ECO:0000256" key="7">
    <source>
        <dbReference type="ARBA" id="ARBA00047899"/>
    </source>
</evidence>
<evidence type="ECO:0000259" key="10">
    <source>
        <dbReference type="PROSITE" id="PS50011"/>
    </source>
</evidence>
<evidence type="ECO:0000256" key="9">
    <source>
        <dbReference type="SAM" id="Coils"/>
    </source>
</evidence>
<keyword evidence="5" id="KW-0418">Kinase</keyword>
<dbReference type="InterPro" id="IPR011009">
    <property type="entry name" value="Kinase-like_dom_sf"/>
</dbReference>
<dbReference type="PANTHER" id="PTHR43671:SF98">
    <property type="entry name" value="SERINE_THREONINE-PROTEIN KINASE NEK11"/>
    <property type="match status" value="1"/>
</dbReference>
<feature type="domain" description="Protein kinase" evidence="10">
    <location>
        <begin position="134"/>
        <end position="512"/>
    </location>
</feature>
<evidence type="ECO:0000256" key="2">
    <source>
        <dbReference type="ARBA" id="ARBA00022527"/>
    </source>
</evidence>
<evidence type="ECO:0000256" key="3">
    <source>
        <dbReference type="ARBA" id="ARBA00022679"/>
    </source>
</evidence>
<dbReference type="PANTHER" id="PTHR43671">
    <property type="entry name" value="SERINE/THREONINE-PROTEIN KINASE NEK"/>
    <property type="match status" value="1"/>
</dbReference>
<keyword evidence="6" id="KW-0067">ATP-binding</keyword>
<protein>
    <recommendedName>
        <fullName evidence="1">non-specific serine/threonine protein kinase</fullName>
        <ecNumber evidence="1">2.7.11.1</ecNumber>
    </recommendedName>
</protein>
<comment type="catalytic activity">
    <reaction evidence="8">
        <text>L-seryl-[protein] + ATP = O-phospho-L-seryl-[protein] + ADP + H(+)</text>
        <dbReference type="Rhea" id="RHEA:17989"/>
        <dbReference type="Rhea" id="RHEA-COMP:9863"/>
        <dbReference type="Rhea" id="RHEA-COMP:11604"/>
        <dbReference type="ChEBI" id="CHEBI:15378"/>
        <dbReference type="ChEBI" id="CHEBI:29999"/>
        <dbReference type="ChEBI" id="CHEBI:30616"/>
        <dbReference type="ChEBI" id="CHEBI:83421"/>
        <dbReference type="ChEBI" id="CHEBI:456216"/>
        <dbReference type="EC" id="2.7.11.1"/>
    </reaction>
</comment>
<dbReference type="PROSITE" id="PS50011">
    <property type="entry name" value="PROTEIN_KINASE_DOM"/>
    <property type="match status" value="1"/>
</dbReference>
<keyword evidence="2" id="KW-0723">Serine/threonine-protein kinase</keyword>